<comment type="similarity">
    <text evidence="3">Belongs to the bacterial glucokinase family.</text>
</comment>
<evidence type="ECO:0000256" key="1">
    <source>
        <dbReference type="ARBA" id="ARBA00022679"/>
    </source>
</evidence>
<keyword evidence="5" id="KW-1185">Reference proteome</keyword>
<dbReference type="GO" id="GO:0005829">
    <property type="term" value="C:cytosol"/>
    <property type="evidence" value="ECO:0007669"/>
    <property type="project" value="TreeGrafter"/>
</dbReference>
<name>A0A2S0MSW2_9RHOB</name>
<dbReference type="Gene3D" id="3.40.367.20">
    <property type="match status" value="1"/>
</dbReference>
<dbReference type="Proteomes" id="UP000237655">
    <property type="component" value="Chromosome"/>
</dbReference>
<dbReference type="CDD" id="cd24008">
    <property type="entry name" value="ASKHA_NBD_GLK"/>
    <property type="match status" value="1"/>
</dbReference>
<keyword evidence="2 4" id="KW-0418">Kinase</keyword>
<evidence type="ECO:0000313" key="4">
    <source>
        <dbReference type="EMBL" id="AVO38975.1"/>
    </source>
</evidence>
<accession>A0A2S0MSW2</accession>
<evidence type="ECO:0000256" key="2">
    <source>
        <dbReference type="ARBA" id="ARBA00022777"/>
    </source>
</evidence>
<dbReference type="InterPro" id="IPR050201">
    <property type="entry name" value="Bacterial_glucokinase"/>
</dbReference>
<protein>
    <submittedName>
        <fullName evidence="4">Glucokinase</fullName>
    </submittedName>
</protein>
<dbReference type="GO" id="GO:0006096">
    <property type="term" value="P:glycolytic process"/>
    <property type="evidence" value="ECO:0007669"/>
    <property type="project" value="InterPro"/>
</dbReference>
<proteinExistence type="inferred from homology"/>
<gene>
    <name evidence="4" type="ORF">C6Y53_15510</name>
</gene>
<dbReference type="AlphaFoldDB" id="A0A2S0MSW2"/>
<dbReference type="PANTHER" id="PTHR47690">
    <property type="entry name" value="GLUCOKINASE"/>
    <property type="match status" value="1"/>
</dbReference>
<dbReference type="GO" id="GO:0005524">
    <property type="term" value="F:ATP binding"/>
    <property type="evidence" value="ECO:0007669"/>
    <property type="project" value="InterPro"/>
</dbReference>
<dbReference type="SUPFAM" id="SSF53067">
    <property type="entry name" value="Actin-like ATPase domain"/>
    <property type="match status" value="1"/>
</dbReference>
<dbReference type="GO" id="GO:0004340">
    <property type="term" value="F:glucokinase activity"/>
    <property type="evidence" value="ECO:0007669"/>
    <property type="project" value="InterPro"/>
</dbReference>
<reference evidence="5" key="1">
    <citation type="submission" date="2018-03" db="EMBL/GenBank/DDBJ databases">
        <title>Genomic analysis of the strain SH-1 isolated from shrimp intestine.</title>
        <authorList>
            <person name="Kim Y.-S."/>
            <person name="Kim S.-E."/>
            <person name="Kim K.-H."/>
        </authorList>
    </citation>
    <scope>NUCLEOTIDE SEQUENCE [LARGE SCALE GENOMIC DNA]</scope>
    <source>
        <strain evidence="5">SH-1</strain>
    </source>
</reference>
<dbReference type="PANTHER" id="PTHR47690:SF1">
    <property type="entry name" value="GLUCOKINASE"/>
    <property type="match status" value="1"/>
</dbReference>
<dbReference type="InterPro" id="IPR043129">
    <property type="entry name" value="ATPase_NBD"/>
</dbReference>
<organism evidence="4 5">
    <name type="scientific">Pukyongiella litopenaei</name>
    <dbReference type="NCBI Taxonomy" id="2605946"/>
    <lineage>
        <taxon>Bacteria</taxon>
        <taxon>Pseudomonadati</taxon>
        <taxon>Pseudomonadota</taxon>
        <taxon>Alphaproteobacteria</taxon>
        <taxon>Rhodobacterales</taxon>
        <taxon>Paracoccaceae</taxon>
        <taxon>Pukyongiella</taxon>
    </lineage>
</organism>
<sequence>MRRRDGAGGVTGLVADVGGTNTRLALVGGDGRPGPARYYRNDDFPGFGALLAAWRDDAAPPPLTGACIAVAGPVTTRRARLTNRGWLIDRAAVAAALGLQEPGRLRLINDLAALGHALAALDAAQVEELRPGPSPSPSLGASPANDQMLVAGLGTGFNISLVQLGMVPPVVIEAELGHASLPSSISAILTAAIGARAAGFETYEALFSGPGLARLCACPEDGAGADAAALISAYDPARRDRTAHCVELTARSMAVLARELVFLYQPHAGLHFAGSVARGLLGSPARAVFLEALRAPGPFGDQIAGVPLRLITDDAAGLTGAAQVVRALARDQ</sequence>
<dbReference type="Pfam" id="PF02685">
    <property type="entry name" value="Glucokinase"/>
    <property type="match status" value="1"/>
</dbReference>
<dbReference type="EMBL" id="CP027665">
    <property type="protein sequence ID" value="AVO38975.1"/>
    <property type="molecule type" value="Genomic_DNA"/>
</dbReference>
<evidence type="ECO:0000313" key="5">
    <source>
        <dbReference type="Proteomes" id="UP000237655"/>
    </source>
</evidence>
<dbReference type="Gene3D" id="3.30.420.40">
    <property type="match status" value="1"/>
</dbReference>
<dbReference type="KEGG" id="thas:C6Y53_15510"/>
<dbReference type="InterPro" id="IPR003836">
    <property type="entry name" value="Glucokinase"/>
</dbReference>
<evidence type="ECO:0000256" key="3">
    <source>
        <dbReference type="RuleBase" id="RU004046"/>
    </source>
</evidence>
<keyword evidence="1" id="KW-0808">Transferase</keyword>
<dbReference type="GO" id="GO:0005536">
    <property type="term" value="F:D-glucose binding"/>
    <property type="evidence" value="ECO:0007669"/>
    <property type="project" value="InterPro"/>
</dbReference>